<organism evidence="6 7">
    <name type="scientific">Coprinopsis marcescibilis</name>
    <name type="common">Agaric fungus</name>
    <name type="synonym">Psathyrella marcescibilis</name>
    <dbReference type="NCBI Taxonomy" id="230819"/>
    <lineage>
        <taxon>Eukaryota</taxon>
        <taxon>Fungi</taxon>
        <taxon>Dikarya</taxon>
        <taxon>Basidiomycota</taxon>
        <taxon>Agaricomycotina</taxon>
        <taxon>Agaricomycetes</taxon>
        <taxon>Agaricomycetidae</taxon>
        <taxon>Agaricales</taxon>
        <taxon>Agaricineae</taxon>
        <taxon>Psathyrellaceae</taxon>
        <taxon>Coprinopsis</taxon>
    </lineage>
</organism>
<reference evidence="6 7" key="1">
    <citation type="journal article" date="2019" name="Nat. Ecol. Evol.">
        <title>Megaphylogeny resolves global patterns of mushroom evolution.</title>
        <authorList>
            <person name="Varga T."/>
            <person name="Krizsan K."/>
            <person name="Foldi C."/>
            <person name="Dima B."/>
            <person name="Sanchez-Garcia M."/>
            <person name="Sanchez-Ramirez S."/>
            <person name="Szollosi G.J."/>
            <person name="Szarkandi J.G."/>
            <person name="Papp V."/>
            <person name="Albert L."/>
            <person name="Andreopoulos W."/>
            <person name="Angelini C."/>
            <person name="Antonin V."/>
            <person name="Barry K.W."/>
            <person name="Bougher N.L."/>
            <person name="Buchanan P."/>
            <person name="Buyck B."/>
            <person name="Bense V."/>
            <person name="Catcheside P."/>
            <person name="Chovatia M."/>
            <person name="Cooper J."/>
            <person name="Damon W."/>
            <person name="Desjardin D."/>
            <person name="Finy P."/>
            <person name="Geml J."/>
            <person name="Haridas S."/>
            <person name="Hughes K."/>
            <person name="Justo A."/>
            <person name="Karasinski D."/>
            <person name="Kautmanova I."/>
            <person name="Kiss B."/>
            <person name="Kocsube S."/>
            <person name="Kotiranta H."/>
            <person name="LaButti K.M."/>
            <person name="Lechner B.E."/>
            <person name="Liimatainen K."/>
            <person name="Lipzen A."/>
            <person name="Lukacs Z."/>
            <person name="Mihaltcheva S."/>
            <person name="Morgado L.N."/>
            <person name="Niskanen T."/>
            <person name="Noordeloos M.E."/>
            <person name="Ohm R.A."/>
            <person name="Ortiz-Santana B."/>
            <person name="Ovrebo C."/>
            <person name="Racz N."/>
            <person name="Riley R."/>
            <person name="Savchenko A."/>
            <person name="Shiryaev A."/>
            <person name="Soop K."/>
            <person name="Spirin V."/>
            <person name="Szebenyi C."/>
            <person name="Tomsovsky M."/>
            <person name="Tulloss R.E."/>
            <person name="Uehling J."/>
            <person name="Grigoriev I.V."/>
            <person name="Vagvolgyi C."/>
            <person name="Papp T."/>
            <person name="Martin F.M."/>
            <person name="Miettinen O."/>
            <person name="Hibbett D.S."/>
            <person name="Nagy L.G."/>
        </authorList>
    </citation>
    <scope>NUCLEOTIDE SEQUENCE [LARGE SCALE GENOMIC DNA]</scope>
    <source>
        <strain evidence="6 7">CBS 121175</strain>
    </source>
</reference>
<evidence type="ECO:0000256" key="4">
    <source>
        <dbReference type="PIRSR" id="PIRSR001112-1"/>
    </source>
</evidence>
<dbReference type="OrthoDB" id="7130006at2759"/>
<gene>
    <name evidence="6" type="ORF">FA15DRAFT_704110</name>
</gene>
<dbReference type="GO" id="GO:0097176">
    <property type="term" value="P:epoxide metabolic process"/>
    <property type="evidence" value="ECO:0007669"/>
    <property type="project" value="TreeGrafter"/>
</dbReference>
<keyword evidence="3 6" id="KW-0378">Hydrolase</keyword>
<feature type="active site" description="Nucleophile" evidence="4">
    <location>
        <position position="181"/>
    </location>
</feature>
<evidence type="ECO:0000256" key="2">
    <source>
        <dbReference type="ARBA" id="ARBA00022797"/>
    </source>
</evidence>
<dbReference type="EMBL" id="ML210192">
    <property type="protein sequence ID" value="TFK24938.1"/>
    <property type="molecule type" value="Genomic_DNA"/>
</dbReference>
<protein>
    <submittedName>
        <fullName evidence="6">Epoxide hydrolase</fullName>
    </submittedName>
</protein>
<dbReference type="GO" id="GO:0004301">
    <property type="term" value="F:epoxide hydrolase activity"/>
    <property type="evidence" value="ECO:0007669"/>
    <property type="project" value="TreeGrafter"/>
</dbReference>
<evidence type="ECO:0000259" key="5">
    <source>
        <dbReference type="Pfam" id="PF06441"/>
    </source>
</evidence>
<dbReference type="InterPro" id="IPR010497">
    <property type="entry name" value="Epoxide_hydro_N"/>
</dbReference>
<dbReference type="Proteomes" id="UP000307440">
    <property type="component" value="Unassembled WGS sequence"/>
</dbReference>
<dbReference type="AlphaFoldDB" id="A0A5C3L9L8"/>
<dbReference type="InterPro" id="IPR029058">
    <property type="entry name" value="AB_hydrolase_fold"/>
</dbReference>
<dbReference type="SUPFAM" id="SSF53474">
    <property type="entry name" value="alpha/beta-Hydrolases"/>
    <property type="match status" value="1"/>
</dbReference>
<feature type="active site" description="Proton donor" evidence="4">
    <location>
        <position position="315"/>
    </location>
</feature>
<sequence>MAFSEKPFSISVADADLQLLKKKLDLVRLPDELEDAGTDYGLPLADVRRLTEYWKDGFDWRKQEAKLNEELPQFTRDIEAEGFGALNIHYIHKKSQVVDAIPLLFIHGWPGSFVEVRKILPLLVEESPEHPSFHVVAISLPGYGFSEAPKKRGFEANQMAEIGHKLMLALGYKEYVVQGGDLGALVGRVMSQLYGLKHVKAWHTNLPVGYPPHPIKRPLLLLRHLLFNYSAKDAAALERTMKFQSEGSAYMQLQQTKPQTLSYSLADSPVGLLGWLYEKMAAWSDGYRWTNDEVLTWVSLYWFSRGGPAASLRIYYEMRQARGEGGHLSNLETETPTGYSYFPREIVALPKSWYTSGFPNVIFESEHESGGHFAAWEQPEALVGDLRKMFGKEGPAYCFVPGRSGYA</sequence>
<dbReference type="PRINTS" id="PR00412">
    <property type="entry name" value="EPOXHYDRLASE"/>
</dbReference>
<name>A0A5C3L9L8_COPMA</name>
<dbReference type="STRING" id="230819.A0A5C3L9L8"/>
<accession>A0A5C3L9L8</accession>
<feature type="domain" description="Epoxide hydrolase N-terminal" evidence="5">
    <location>
        <begin position="6"/>
        <end position="116"/>
    </location>
</feature>
<dbReference type="Gene3D" id="3.40.50.1820">
    <property type="entry name" value="alpha/beta hydrolase"/>
    <property type="match status" value="1"/>
</dbReference>
<keyword evidence="7" id="KW-1185">Reference proteome</keyword>
<evidence type="ECO:0000256" key="1">
    <source>
        <dbReference type="ARBA" id="ARBA00010088"/>
    </source>
</evidence>
<evidence type="ECO:0000313" key="7">
    <source>
        <dbReference type="Proteomes" id="UP000307440"/>
    </source>
</evidence>
<comment type="similarity">
    <text evidence="1">Belongs to the peptidase S33 family.</text>
</comment>
<dbReference type="InterPro" id="IPR016292">
    <property type="entry name" value="Epoxide_hydrolase"/>
</dbReference>
<feature type="active site" description="Proton acceptor" evidence="4">
    <location>
        <position position="372"/>
    </location>
</feature>
<proteinExistence type="inferred from homology"/>
<dbReference type="InterPro" id="IPR000639">
    <property type="entry name" value="Epox_hydrolase-like"/>
</dbReference>
<dbReference type="Pfam" id="PF06441">
    <property type="entry name" value="EHN"/>
    <property type="match status" value="1"/>
</dbReference>
<dbReference type="PANTHER" id="PTHR21661:SF35">
    <property type="entry name" value="EPOXIDE HYDROLASE"/>
    <property type="match status" value="1"/>
</dbReference>
<evidence type="ECO:0000256" key="3">
    <source>
        <dbReference type="ARBA" id="ARBA00022801"/>
    </source>
</evidence>
<dbReference type="PANTHER" id="PTHR21661">
    <property type="entry name" value="EPOXIDE HYDROLASE 1-RELATED"/>
    <property type="match status" value="1"/>
</dbReference>
<dbReference type="PIRSF" id="PIRSF001112">
    <property type="entry name" value="Epoxide_hydrolase"/>
    <property type="match status" value="1"/>
</dbReference>
<evidence type="ECO:0000313" key="6">
    <source>
        <dbReference type="EMBL" id="TFK24938.1"/>
    </source>
</evidence>
<keyword evidence="2" id="KW-0058">Aromatic hydrocarbons catabolism</keyword>